<dbReference type="EMBL" id="JAAOYO010000004">
    <property type="protein sequence ID" value="NII42142.1"/>
    <property type="molecule type" value="Genomic_DNA"/>
</dbReference>
<dbReference type="RefSeq" id="WP_166781139.1">
    <property type="nucleotide sequence ID" value="NZ_JAAOYO010000004.1"/>
</dbReference>
<dbReference type="Proteomes" id="UP001318300">
    <property type="component" value="Unassembled WGS sequence"/>
</dbReference>
<proteinExistence type="predicted"/>
<reference evidence="1 2" key="1">
    <citation type="submission" date="2020-03" db="EMBL/GenBank/DDBJ databases">
        <title>Above-ground endophytic microbial communities from plants in different locations in the United States.</title>
        <authorList>
            <person name="Frank C."/>
        </authorList>
    </citation>
    <scope>NUCLEOTIDE SEQUENCE [LARGE SCALE GENOMIC DNA]</scope>
    <source>
        <strain evidence="1 2">WW7</strain>
    </source>
</reference>
<comment type="caution">
    <text evidence="1">The sequence shown here is derived from an EMBL/GenBank/DDBJ whole genome shotgun (WGS) entry which is preliminary data.</text>
</comment>
<keyword evidence="2" id="KW-1185">Reference proteome</keyword>
<gene>
    <name evidence="1" type="ORF">E9228_002800</name>
</gene>
<accession>A0ABX0T9H3</accession>
<name>A0ABX0T9H3_9MICO</name>
<evidence type="ECO:0000313" key="2">
    <source>
        <dbReference type="Proteomes" id="UP001318300"/>
    </source>
</evidence>
<organism evidence="1 2">
    <name type="scientific">Curtobacterium salicis</name>
    <dbReference type="NCBI Taxonomy" id="1779862"/>
    <lineage>
        <taxon>Bacteria</taxon>
        <taxon>Bacillati</taxon>
        <taxon>Actinomycetota</taxon>
        <taxon>Actinomycetes</taxon>
        <taxon>Micrococcales</taxon>
        <taxon>Microbacteriaceae</taxon>
        <taxon>Curtobacterium</taxon>
    </lineage>
</organism>
<evidence type="ECO:0000313" key="1">
    <source>
        <dbReference type="EMBL" id="NII42142.1"/>
    </source>
</evidence>
<protein>
    <submittedName>
        <fullName evidence="1">Plasmid maintenance system antidote protein VapI</fullName>
    </submittedName>
</protein>
<sequence>MTEQHDDLTFVEQIEADPRGRAELAVAEAQLRIEELLQEAVDGLDNINHSAVAEALGVPVDRVVRVLEGDDPLRFESFIRYLSVLGRSARISLTAASATTLPSPPGILAIDHFEQIGASSHGVSTIEWDRRVTDFEVEAIEPPRYTGTSWSLEGMRHSGEPRASRFINTYRLGEAAKGKHVGTSSRKAEILG</sequence>